<evidence type="ECO:0000313" key="2">
    <source>
        <dbReference type="EMBL" id="KAK9813722.1"/>
    </source>
</evidence>
<evidence type="ECO:0000313" key="3">
    <source>
        <dbReference type="Proteomes" id="UP001465755"/>
    </source>
</evidence>
<reference evidence="2 3" key="1">
    <citation type="journal article" date="2024" name="Nat. Commun.">
        <title>Phylogenomics reveals the evolutionary origins of lichenization in chlorophyte algae.</title>
        <authorList>
            <person name="Puginier C."/>
            <person name="Libourel C."/>
            <person name="Otte J."/>
            <person name="Skaloud P."/>
            <person name="Haon M."/>
            <person name="Grisel S."/>
            <person name="Petersen M."/>
            <person name="Berrin J.G."/>
            <person name="Delaux P.M."/>
            <person name="Dal Grande F."/>
            <person name="Keller J."/>
        </authorList>
    </citation>
    <scope>NUCLEOTIDE SEQUENCE [LARGE SCALE GENOMIC DNA]</scope>
    <source>
        <strain evidence="2 3">SAG 2036</strain>
    </source>
</reference>
<name>A0AAW1PY53_9CHLO</name>
<dbReference type="EMBL" id="JALJOQ010000003">
    <property type="protein sequence ID" value="KAK9813722.1"/>
    <property type="molecule type" value="Genomic_DNA"/>
</dbReference>
<protein>
    <submittedName>
        <fullName evidence="2">Uncharacterized protein</fullName>
    </submittedName>
</protein>
<feature type="region of interest" description="Disordered" evidence="1">
    <location>
        <begin position="13"/>
        <end position="94"/>
    </location>
</feature>
<keyword evidence="3" id="KW-1185">Reference proteome</keyword>
<comment type="caution">
    <text evidence="2">The sequence shown here is derived from an EMBL/GenBank/DDBJ whole genome shotgun (WGS) entry which is preliminary data.</text>
</comment>
<evidence type="ECO:0000256" key="1">
    <source>
        <dbReference type="SAM" id="MobiDB-lite"/>
    </source>
</evidence>
<proteinExistence type="predicted"/>
<sequence>MYTAGAASICTAVQPPTCRDRLDHSDGPQFAEGRASHPKLRFSCPSPHEHSDESPALPRAHSARSIECMGPTQAARHSCSELQARAQGPPEPST</sequence>
<dbReference type="AlphaFoldDB" id="A0AAW1PY53"/>
<gene>
    <name evidence="2" type="ORF">WJX73_005352</name>
</gene>
<dbReference type="Proteomes" id="UP001465755">
    <property type="component" value="Unassembled WGS sequence"/>
</dbReference>
<accession>A0AAW1PY53</accession>
<organism evidence="2 3">
    <name type="scientific">Symbiochloris irregularis</name>
    <dbReference type="NCBI Taxonomy" id="706552"/>
    <lineage>
        <taxon>Eukaryota</taxon>
        <taxon>Viridiplantae</taxon>
        <taxon>Chlorophyta</taxon>
        <taxon>core chlorophytes</taxon>
        <taxon>Trebouxiophyceae</taxon>
        <taxon>Trebouxiales</taxon>
        <taxon>Trebouxiaceae</taxon>
        <taxon>Symbiochloris</taxon>
    </lineage>
</organism>